<accession>A0A2T1DJN4</accession>
<evidence type="ECO:0000256" key="1">
    <source>
        <dbReference type="SAM" id="Phobius"/>
    </source>
</evidence>
<proteinExistence type="predicted"/>
<dbReference type="OrthoDB" id="468095at2"/>
<reference evidence="2 3" key="1">
    <citation type="submission" date="2018-02" db="EMBL/GenBank/DDBJ databases">
        <authorList>
            <person name="Cohen D.B."/>
            <person name="Kent A.D."/>
        </authorList>
    </citation>
    <scope>NUCLEOTIDE SEQUENCE [LARGE SCALE GENOMIC DNA]</scope>
    <source>
        <strain evidence="2 3">ULC007</strain>
    </source>
</reference>
<feature type="transmembrane region" description="Helical" evidence="1">
    <location>
        <begin position="108"/>
        <end position="133"/>
    </location>
</feature>
<protein>
    <submittedName>
        <fullName evidence="2">Signal transduction histidine kinase (STHK), LytS</fullName>
    </submittedName>
</protein>
<organism evidence="2 3">
    <name type="scientific">Phormidesmis priestleyi ULC007</name>
    <dbReference type="NCBI Taxonomy" id="1920490"/>
    <lineage>
        <taxon>Bacteria</taxon>
        <taxon>Bacillati</taxon>
        <taxon>Cyanobacteriota</taxon>
        <taxon>Cyanophyceae</taxon>
        <taxon>Leptolyngbyales</taxon>
        <taxon>Leptolyngbyaceae</taxon>
        <taxon>Phormidesmis</taxon>
    </lineage>
</organism>
<evidence type="ECO:0000313" key="2">
    <source>
        <dbReference type="EMBL" id="PSB20671.1"/>
    </source>
</evidence>
<dbReference type="InterPro" id="IPR052948">
    <property type="entry name" value="Low_temp-induced_all0457"/>
</dbReference>
<keyword evidence="2" id="KW-0418">Kinase</keyword>
<keyword evidence="3" id="KW-1185">Reference proteome</keyword>
<dbReference type="PANTHER" id="PTHR36109:SF2">
    <property type="entry name" value="MEMBRANE PROTEIN"/>
    <property type="match status" value="1"/>
</dbReference>
<dbReference type="STRING" id="1920490.GCA_001895925_02715"/>
<gene>
    <name evidence="2" type="ORF">C7B65_07165</name>
</gene>
<dbReference type="Proteomes" id="UP000238634">
    <property type="component" value="Unassembled WGS sequence"/>
</dbReference>
<reference evidence="2 3" key="2">
    <citation type="submission" date="2018-03" db="EMBL/GenBank/DDBJ databases">
        <title>The ancient ancestry and fast evolution of plastids.</title>
        <authorList>
            <person name="Moore K.R."/>
            <person name="Magnabosco C."/>
            <person name="Momper L."/>
            <person name="Gold D.A."/>
            <person name="Bosak T."/>
            <person name="Fournier G.P."/>
        </authorList>
    </citation>
    <scope>NUCLEOTIDE SEQUENCE [LARGE SCALE GENOMIC DNA]</scope>
    <source>
        <strain evidence="2 3">ULC007</strain>
    </source>
</reference>
<dbReference type="GO" id="GO:0016301">
    <property type="term" value="F:kinase activity"/>
    <property type="evidence" value="ECO:0007669"/>
    <property type="project" value="UniProtKB-KW"/>
</dbReference>
<dbReference type="RefSeq" id="WP_073070139.1">
    <property type="nucleotide sequence ID" value="NZ_MPPI01000005.1"/>
</dbReference>
<comment type="caution">
    <text evidence="2">The sequence shown here is derived from an EMBL/GenBank/DDBJ whole genome shotgun (WGS) entry which is preliminary data.</text>
</comment>
<keyword evidence="2" id="KW-0808">Transferase</keyword>
<evidence type="ECO:0000313" key="3">
    <source>
        <dbReference type="Proteomes" id="UP000238634"/>
    </source>
</evidence>
<keyword evidence="1" id="KW-1133">Transmembrane helix</keyword>
<dbReference type="AlphaFoldDB" id="A0A2T1DJN4"/>
<sequence length="173" mass="17572">MLKEVLQQRRVIGTFSKIEAAGQALDRLVLSGFPIAQAFLVGQNYNTSQDTALLKLPASNVGTITGTATGLKKGLVLGNLVGGASGLLLGAGLLALPGVGQVVLSSAIAFTLLSGGICTAAGGLIGALIGLGMTAEQAKKYSRLVANGNVLLMVEGTVEEIDRAQQLLKKSVV</sequence>
<dbReference type="PANTHER" id="PTHR36109">
    <property type="entry name" value="MEMBRANE PROTEIN-RELATED"/>
    <property type="match status" value="1"/>
</dbReference>
<keyword evidence="1" id="KW-0812">Transmembrane</keyword>
<dbReference type="EMBL" id="PVWG01000005">
    <property type="protein sequence ID" value="PSB20671.1"/>
    <property type="molecule type" value="Genomic_DNA"/>
</dbReference>
<keyword evidence="1" id="KW-0472">Membrane</keyword>
<name>A0A2T1DJN4_9CYAN</name>
<feature type="transmembrane region" description="Helical" evidence="1">
    <location>
        <begin position="75"/>
        <end position="96"/>
    </location>
</feature>